<feature type="non-terminal residue" evidence="1">
    <location>
        <position position="53"/>
    </location>
</feature>
<dbReference type="AlphaFoldDB" id="X1T679"/>
<reference evidence="1" key="1">
    <citation type="journal article" date="2014" name="Front. Microbiol.">
        <title>High frequency of phylogenetically diverse reductive dehalogenase-homologous genes in deep subseafloor sedimentary metagenomes.</title>
        <authorList>
            <person name="Kawai M."/>
            <person name="Futagami T."/>
            <person name="Toyoda A."/>
            <person name="Takaki Y."/>
            <person name="Nishi S."/>
            <person name="Hori S."/>
            <person name="Arai W."/>
            <person name="Tsubouchi T."/>
            <person name="Morono Y."/>
            <person name="Uchiyama I."/>
            <person name="Ito T."/>
            <person name="Fujiyama A."/>
            <person name="Inagaki F."/>
            <person name="Takami H."/>
        </authorList>
    </citation>
    <scope>NUCLEOTIDE SEQUENCE</scope>
    <source>
        <strain evidence="1">Expedition CK06-06</strain>
    </source>
</reference>
<comment type="caution">
    <text evidence="1">The sequence shown here is derived from an EMBL/GenBank/DDBJ whole genome shotgun (WGS) entry which is preliminary data.</text>
</comment>
<evidence type="ECO:0000313" key="1">
    <source>
        <dbReference type="EMBL" id="GAJ00858.1"/>
    </source>
</evidence>
<accession>X1T679</accession>
<proteinExistence type="predicted"/>
<dbReference type="EMBL" id="BARW01022588">
    <property type="protein sequence ID" value="GAJ00858.1"/>
    <property type="molecule type" value="Genomic_DNA"/>
</dbReference>
<protein>
    <submittedName>
        <fullName evidence="1">Uncharacterized protein</fullName>
    </submittedName>
</protein>
<sequence length="53" mass="5929">MLFNGRVELLASDRQSHMDGWGSWCAMCGKGLWYFKLQSVPRVPVSQGGNKKA</sequence>
<organism evidence="1">
    <name type="scientific">marine sediment metagenome</name>
    <dbReference type="NCBI Taxonomy" id="412755"/>
    <lineage>
        <taxon>unclassified sequences</taxon>
        <taxon>metagenomes</taxon>
        <taxon>ecological metagenomes</taxon>
    </lineage>
</organism>
<name>X1T679_9ZZZZ</name>
<gene>
    <name evidence="1" type="ORF">S12H4_37650</name>
</gene>